<evidence type="ECO:0000256" key="4">
    <source>
        <dbReference type="ARBA" id="ARBA00022989"/>
    </source>
</evidence>
<protein>
    <submittedName>
        <fullName evidence="13">Magnesium and cobalt efflux protein CorC</fullName>
    </submittedName>
</protein>
<feature type="signal peptide" evidence="10">
    <location>
        <begin position="1"/>
        <end position="23"/>
    </location>
</feature>
<dbReference type="CDD" id="cd04590">
    <property type="entry name" value="CBS_pair_CorC_HlyC_assoc"/>
    <property type="match status" value="1"/>
</dbReference>
<keyword evidence="3" id="KW-0677">Repeat</keyword>
<dbReference type="InterPro" id="IPR000644">
    <property type="entry name" value="CBS_dom"/>
</dbReference>
<keyword evidence="10" id="KW-0732">Signal</keyword>
<evidence type="ECO:0000259" key="12">
    <source>
        <dbReference type="PROSITE" id="PS51846"/>
    </source>
</evidence>
<evidence type="ECO:0000256" key="1">
    <source>
        <dbReference type="ARBA" id="ARBA00004141"/>
    </source>
</evidence>
<dbReference type="Pfam" id="PF01595">
    <property type="entry name" value="CNNM"/>
    <property type="match status" value="1"/>
</dbReference>
<comment type="caution">
    <text evidence="13">The sequence shown here is derived from an EMBL/GenBank/DDBJ whole genome shotgun (WGS) entry which is preliminary data.</text>
</comment>
<dbReference type="PROSITE" id="PS51371">
    <property type="entry name" value="CBS"/>
    <property type="match status" value="2"/>
</dbReference>
<gene>
    <name evidence="13" type="ORF">DB30_04050</name>
</gene>
<evidence type="ECO:0000256" key="10">
    <source>
        <dbReference type="SAM" id="SignalP"/>
    </source>
</evidence>
<feature type="chain" id="PRO_5002157659" evidence="10">
    <location>
        <begin position="24"/>
        <end position="339"/>
    </location>
</feature>
<evidence type="ECO:0000313" key="14">
    <source>
        <dbReference type="Proteomes" id="UP000031599"/>
    </source>
</evidence>
<dbReference type="InterPro" id="IPR002550">
    <property type="entry name" value="CNNM"/>
</dbReference>
<evidence type="ECO:0000256" key="6">
    <source>
        <dbReference type="ARBA" id="ARBA00023136"/>
    </source>
</evidence>
<dbReference type="Gene3D" id="3.10.580.10">
    <property type="entry name" value="CBS-domain"/>
    <property type="match status" value="1"/>
</dbReference>
<dbReference type="PROSITE" id="PS51846">
    <property type="entry name" value="CNNM"/>
    <property type="match status" value="1"/>
</dbReference>
<evidence type="ECO:0000256" key="3">
    <source>
        <dbReference type="ARBA" id="ARBA00022737"/>
    </source>
</evidence>
<dbReference type="InterPro" id="IPR046342">
    <property type="entry name" value="CBS_dom_sf"/>
</dbReference>
<dbReference type="SUPFAM" id="SSF54631">
    <property type="entry name" value="CBS-domain pair"/>
    <property type="match status" value="1"/>
</dbReference>
<evidence type="ECO:0000313" key="13">
    <source>
        <dbReference type="EMBL" id="KIG16888.1"/>
    </source>
</evidence>
<keyword evidence="6 8" id="KW-0472">Membrane</keyword>
<accession>A0A0C2A0I1</accession>
<evidence type="ECO:0000256" key="9">
    <source>
        <dbReference type="SAM" id="Phobius"/>
    </source>
</evidence>
<feature type="transmembrane region" description="Helical" evidence="9">
    <location>
        <begin position="88"/>
        <end position="107"/>
    </location>
</feature>
<dbReference type="EMBL" id="JMCC02000031">
    <property type="protein sequence ID" value="KIG16888.1"/>
    <property type="molecule type" value="Genomic_DNA"/>
</dbReference>
<dbReference type="PANTHER" id="PTHR22777:SF4">
    <property type="entry name" value="UPF0053 PROTEIN SLL1254"/>
    <property type="match status" value="1"/>
</dbReference>
<dbReference type="Proteomes" id="UP000031599">
    <property type="component" value="Unassembled WGS sequence"/>
</dbReference>
<keyword evidence="2 8" id="KW-0812">Transmembrane</keyword>
<feature type="domain" description="CBS" evidence="11">
    <location>
        <begin position="264"/>
        <end position="321"/>
    </location>
</feature>
<reference evidence="13 14" key="1">
    <citation type="submission" date="2014-12" db="EMBL/GenBank/DDBJ databases">
        <title>Genome assembly of Enhygromyxa salina DSM 15201.</title>
        <authorList>
            <person name="Sharma G."/>
            <person name="Subramanian S."/>
        </authorList>
    </citation>
    <scope>NUCLEOTIDE SEQUENCE [LARGE SCALE GENOMIC DNA]</scope>
    <source>
        <strain evidence="13 14">DSM 15201</strain>
    </source>
</reference>
<organism evidence="13 14">
    <name type="scientific">Enhygromyxa salina</name>
    <dbReference type="NCBI Taxonomy" id="215803"/>
    <lineage>
        <taxon>Bacteria</taxon>
        <taxon>Pseudomonadati</taxon>
        <taxon>Myxococcota</taxon>
        <taxon>Polyangia</taxon>
        <taxon>Nannocystales</taxon>
        <taxon>Nannocystaceae</taxon>
        <taxon>Enhygromyxa</taxon>
    </lineage>
</organism>
<evidence type="ECO:0000256" key="2">
    <source>
        <dbReference type="ARBA" id="ARBA00022692"/>
    </source>
</evidence>
<feature type="domain" description="CNNM transmembrane" evidence="12">
    <location>
        <begin position="1"/>
        <end position="182"/>
    </location>
</feature>
<keyword evidence="5 7" id="KW-0129">CBS domain</keyword>
<comment type="subcellular location">
    <subcellularLocation>
        <location evidence="1">Membrane</location>
        <topology evidence="1">Multi-pass membrane protein</topology>
    </subcellularLocation>
</comment>
<dbReference type="Pfam" id="PF00571">
    <property type="entry name" value="CBS"/>
    <property type="match status" value="2"/>
</dbReference>
<evidence type="ECO:0000256" key="8">
    <source>
        <dbReference type="PROSITE-ProRule" id="PRU01193"/>
    </source>
</evidence>
<feature type="domain" description="CBS" evidence="11">
    <location>
        <begin position="199"/>
        <end position="260"/>
    </location>
</feature>
<keyword evidence="4 8" id="KW-1133">Transmembrane helix</keyword>
<evidence type="ECO:0000256" key="7">
    <source>
        <dbReference type="PROSITE-ProRule" id="PRU00703"/>
    </source>
</evidence>
<evidence type="ECO:0000256" key="5">
    <source>
        <dbReference type="ARBA" id="ARBA00023122"/>
    </source>
</evidence>
<sequence>MLGLVLAVLSVLVASALCSGAEAALFSVSLVKAQALAAEGSAKGRALLEIRAAMERPIAAIVILNNIANIVGSIIVGSLAAGILGETWLGVFSGVLTFMVIVFSEIIPKTIGERNADALAPAIARTVLTVTKLLTPLIWFIELVTRPIVGESKAGLTVNEAQIRMLAGIAAKQGSIGTNESELIRRAFTLDDRRAREIMTPRVSMSSLRGDATLEDCRAAIVSSQHTRLVVVGNSRDDVIGVVLRSELLVELLEGRGGARLRDIAEEVPTTTEDVRADALLREFQTSRRHLAVVLDEFGGVAGVVTLEDVLEILTGEIVDETDQVVDLRAGVNSPQPRG</sequence>
<name>A0A0C2A0I1_9BACT</name>
<dbReference type="InterPro" id="IPR044751">
    <property type="entry name" value="Ion_transp-like_CBS"/>
</dbReference>
<dbReference type="RefSeq" id="WP_052548937.1">
    <property type="nucleotide sequence ID" value="NZ_JMCC02000031.1"/>
</dbReference>
<dbReference type="PANTHER" id="PTHR22777">
    <property type="entry name" value="HEMOLYSIN-RELATED"/>
    <property type="match status" value="1"/>
</dbReference>
<proteinExistence type="predicted"/>
<feature type="transmembrane region" description="Helical" evidence="9">
    <location>
        <begin position="57"/>
        <end position="81"/>
    </location>
</feature>
<dbReference type="AlphaFoldDB" id="A0A0C2A0I1"/>
<evidence type="ECO:0000259" key="11">
    <source>
        <dbReference type="PROSITE" id="PS51371"/>
    </source>
</evidence>
<dbReference type="GO" id="GO:0005886">
    <property type="term" value="C:plasma membrane"/>
    <property type="evidence" value="ECO:0007669"/>
    <property type="project" value="TreeGrafter"/>
</dbReference>